<feature type="transmembrane region" description="Helical" evidence="1">
    <location>
        <begin position="6"/>
        <end position="26"/>
    </location>
</feature>
<feature type="transmembrane region" description="Helical" evidence="1">
    <location>
        <begin position="122"/>
        <end position="147"/>
    </location>
</feature>
<dbReference type="RefSeq" id="WP_008826831.1">
    <property type="nucleotide sequence ID" value="NZ_AFNU02000002.1"/>
</dbReference>
<name>U2EDU2_9MOLU</name>
<keyword evidence="1" id="KW-0812">Transmembrane</keyword>
<dbReference type="Proteomes" id="UP000005707">
    <property type="component" value="Unassembled WGS sequence"/>
</dbReference>
<gene>
    <name evidence="2" type="ORF">HLPCO_000777</name>
</gene>
<sequence length="1205" mass="133639">MINNFNLYLYIIFISMLGIGALIGFMRGYKKSLYSLIVMSIFYIIFFLTIDFVVQGIWDMKIPGLTLLFETINSELVNATSFKQAMPKLLDIILGDTYGASFRNNEEFLTFLSNLSLLLVKIVYTILYFTIISIIYKLIFFIVRLIFFNSKEDQKEPKRRGIGTLLGFIRGSLSVYFTIIILGGVMSISGSISTLLPPDKQVEELDVAVQSYNSNYVIKTVELLSIKDQTLDQNVSLNNVLFDYAYSFKYNGYRIAPRKELTYAAELKNLYLQSDYKDTANISDITGPEIKEGFTILSGSDLFPAALPLGIELAAGEFKGDFNIPEEKLYKVDWETEIEQFGKVATVTFELLNTAGLDQEGASLETVTFEGDQVRELFNELSKSQVITLTAYEVIDPLLENTNGNLQTIITVPEGLDWKKEIQAIGLVAGAVADTNMTLDELKSGDPAFIVSTLSDIDATVILESKIMSHSLVTIFSGDANIEAFDALVVPENINWYDSLDSEGNLTQEGELRRILLAVNELTKISSTLDFDSLDLNLIADLTDESIDILFNSKVMIATLSSLITDLNLGNNTILVVDSVYDEEGFIQKDELTSLAKSVRFVFDHLACEDGNVACEDTGFNLSKAFKLNDSEIDQLFASTIIHATIGNTIVEDGGGILTIPSNSLTSVYVKEIERQIVSKEETKQLFKSASQLGFTDIKTMAFDASIIHNLSTDDDAKVLDDEKTETVLNSAITHATLSTMLLDLTDSTSNVLLVPEQTINGELVRYQDQIEYISKDEITEVLEAVLVLELSDFNDIETLGVSSLSNNLNALLESAIFHATISDQLISLGDDVLLIPESDISGIETKRIVGQTEFIIKDELQNLLDGLNLLGFTSINSFTGDVSLNTLDQDTNQTTLLSSATMHATISKKLLELNDTVLIIPTYLEASDTYIQKDVSGTQFVVKQEIKATINAFIEMGYIDMEHINDVSPNNVLNANYDILLNSVSIQATISDLILDHALDEQTSVGASTLIIPTHFRESIEVNQITEKQVERDELSKLLTSLKLLNITDFEGAMDATLITTMSKSDLDTMLLSASIHATYDNMLKGNSYIDIPELAKQDLIYQNDITEKEEIKNFILAANTLTSGSGTFTTVSFDITSIMNLTETEQDLVLNSMIVRNGLTNEIHSVIDENTLLADHHYENGDRTTFLTKQGIEYVLTNYASAW</sequence>
<dbReference type="InParanoid" id="U2EDU2"/>
<proteinExistence type="predicted"/>
<feature type="transmembrane region" description="Helical" evidence="1">
    <location>
        <begin position="168"/>
        <end position="188"/>
    </location>
</feature>
<feature type="transmembrane region" description="Helical" evidence="1">
    <location>
        <begin position="33"/>
        <end position="58"/>
    </location>
</feature>
<reference evidence="2 3" key="1">
    <citation type="journal article" date="2011" name="J. Bacteriol.">
        <title>Genome sequence of Haloplasma contractile, an unusual contractile bacterium from a deep-sea anoxic brine lake.</title>
        <authorList>
            <person name="Antunes A."/>
            <person name="Alam I."/>
            <person name="El Dorry H."/>
            <person name="Siam R."/>
            <person name="Robertson A."/>
            <person name="Bajic V.B."/>
            <person name="Stingl U."/>
        </authorList>
    </citation>
    <scope>NUCLEOTIDE SEQUENCE [LARGE SCALE GENOMIC DNA]</scope>
    <source>
        <strain evidence="2 3">SSD-17B</strain>
    </source>
</reference>
<keyword evidence="1" id="KW-0472">Membrane</keyword>
<comment type="caution">
    <text evidence="2">The sequence shown here is derived from an EMBL/GenBank/DDBJ whole genome shotgun (WGS) entry which is preliminary data.</text>
</comment>
<protein>
    <submittedName>
        <fullName evidence="2">Uncharacterized protein</fullName>
    </submittedName>
</protein>
<evidence type="ECO:0000313" key="2">
    <source>
        <dbReference type="EMBL" id="ERJ13158.1"/>
    </source>
</evidence>
<keyword evidence="3" id="KW-1185">Reference proteome</keyword>
<accession>U2EDU2</accession>
<evidence type="ECO:0000256" key="1">
    <source>
        <dbReference type="SAM" id="Phobius"/>
    </source>
</evidence>
<keyword evidence="1" id="KW-1133">Transmembrane helix</keyword>
<organism evidence="2 3">
    <name type="scientific">Haloplasma contractile SSD-17B</name>
    <dbReference type="NCBI Taxonomy" id="1033810"/>
    <lineage>
        <taxon>Bacteria</taxon>
        <taxon>Bacillati</taxon>
        <taxon>Mycoplasmatota</taxon>
        <taxon>Mollicutes</taxon>
        <taxon>Haloplasmatales</taxon>
        <taxon>Haloplasmataceae</taxon>
        <taxon>Haloplasma</taxon>
    </lineage>
</organism>
<dbReference type="STRING" id="1033810.HLPCO_000777"/>
<evidence type="ECO:0000313" key="3">
    <source>
        <dbReference type="Proteomes" id="UP000005707"/>
    </source>
</evidence>
<dbReference type="EMBL" id="AFNU02000002">
    <property type="protein sequence ID" value="ERJ13158.1"/>
    <property type="molecule type" value="Genomic_DNA"/>
</dbReference>
<reference evidence="2 3" key="2">
    <citation type="journal article" date="2013" name="PLoS ONE">
        <title>INDIGO - INtegrated Data Warehouse of MIcrobial GenOmes with Examples from the Red Sea Extremophiles.</title>
        <authorList>
            <person name="Alam I."/>
            <person name="Antunes A."/>
            <person name="Kamau A.A."/>
            <person name="Ba Alawi W."/>
            <person name="Kalkatawi M."/>
            <person name="Stingl U."/>
            <person name="Bajic V.B."/>
        </authorList>
    </citation>
    <scope>NUCLEOTIDE SEQUENCE [LARGE SCALE GENOMIC DNA]</scope>
    <source>
        <strain evidence="2 3">SSD-17B</strain>
    </source>
</reference>
<dbReference type="AlphaFoldDB" id="U2EDU2"/>